<sequence>MDITSTSQHALLVPLGPLRCSCRSSLQSRPIGRRPAPFRSASRQLIHCVQQSVPHTTPHPQHQITPPRLDGSCSHQARTASRTEQGSGGGSVILGAASACAVGALLLLVGGAARADEEGFSQGPDVLTSVLFTLTAVALGVLSLGVVYLSATSFLDKRTENEARKKFDAAAKTRELQEATAGKVKVKRRRPDELSRGGGKGFG</sequence>
<keyword evidence="2" id="KW-1133">Transmembrane helix</keyword>
<feature type="transmembrane region" description="Helical" evidence="2">
    <location>
        <begin position="92"/>
        <end position="114"/>
    </location>
</feature>
<gene>
    <name evidence="3" type="ORF">CVIRNUC_006171</name>
</gene>
<reference evidence="3 4" key="1">
    <citation type="submission" date="2023-10" db="EMBL/GenBank/DDBJ databases">
        <authorList>
            <person name="Maclean D."/>
            <person name="Macfadyen A."/>
        </authorList>
    </citation>
    <scope>NUCLEOTIDE SEQUENCE [LARGE SCALE GENOMIC DNA]</scope>
</reference>
<dbReference type="AlphaFoldDB" id="A0AAV1I8A4"/>
<accession>A0AAV1I8A4</accession>
<organism evidence="3 4">
    <name type="scientific">Coccomyxa viridis</name>
    <dbReference type="NCBI Taxonomy" id="1274662"/>
    <lineage>
        <taxon>Eukaryota</taxon>
        <taxon>Viridiplantae</taxon>
        <taxon>Chlorophyta</taxon>
        <taxon>core chlorophytes</taxon>
        <taxon>Trebouxiophyceae</taxon>
        <taxon>Trebouxiophyceae incertae sedis</taxon>
        <taxon>Coccomyxaceae</taxon>
        <taxon>Coccomyxa</taxon>
    </lineage>
</organism>
<dbReference type="Proteomes" id="UP001314263">
    <property type="component" value="Unassembled WGS sequence"/>
</dbReference>
<feature type="region of interest" description="Disordered" evidence="1">
    <location>
        <begin position="178"/>
        <end position="203"/>
    </location>
</feature>
<feature type="compositionally biased region" description="Low complexity" evidence="1">
    <location>
        <begin position="54"/>
        <end position="67"/>
    </location>
</feature>
<keyword evidence="2" id="KW-0472">Membrane</keyword>
<evidence type="ECO:0000313" key="3">
    <source>
        <dbReference type="EMBL" id="CAK0782976.1"/>
    </source>
</evidence>
<evidence type="ECO:0000256" key="2">
    <source>
        <dbReference type="SAM" id="Phobius"/>
    </source>
</evidence>
<feature type="region of interest" description="Disordered" evidence="1">
    <location>
        <begin position="54"/>
        <end position="88"/>
    </location>
</feature>
<keyword evidence="4" id="KW-1185">Reference proteome</keyword>
<proteinExistence type="predicted"/>
<name>A0AAV1I8A4_9CHLO</name>
<evidence type="ECO:0000256" key="1">
    <source>
        <dbReference type="SAM" id="MobiDB-lite"/>
    </source>
</evidence>
<keyword evidence="2" id="KW-0812">Transmembrane</keyword>
<comment type="caution">
    <text evidence="3">The sequence shown here is derived from an EMBL/GenBank/DDBJ whole genome shotgun (WGS) entry which is preliminary data.</text>
</comment>
<feature type="compositionally biased region" description="Polar residues" evidence="1">
    <location>
        <begin position="73"/>
        <end position="85"/>
    </location>
</feature>
<dbReference type="EMBL" id="CAUYUE010000007">
    <property type="protein sequence ID" value="CAK0782976.1"/>
    <property type="molecule type" value="Genomic_DNA"/>
</dbReference>
<feature type="transmembrane region" description="Helical" evidence="2">
    <location>
        <begin position="126"/>
        <end position="149"/>
    </location>
</feature>
<protein>
    <submittedName>
        <fullName evidence="3">Uncharacterized protein</fullName>
    </submittedName>
</protein>
<evidence type="ECO:0000313" key="4">
    <source>
        <dbReference type="Proteomes" id="UP001314263"/>
    </source>
</evidence>